<dbReference type="EMBL" id="CP111020">
    <property type="protein sequence ID" value="WAR14365.1"/>
    <property type="molecule type" value="Genomic_DNA"/>
</dbReference>
<dbReference type="PANTHER" id="PTHR43903">
    <property type="entry name" value="NEUROLIGIN"/>
    <property type="match status" value="1"/>
</dbReference>
<sequence length="136" mass="15584">MTYTNWDDPLSPERVREQVLQFLGDVAYNVPAVRAAREHLKHESPNQVNSIYKWVPYNDSQETYLEFSNDMGPHSLKKHLHSGETNFWLKVFPDLVKAFGTMETAGNQSGTSASMHKGKMDIMLLSIVSLFLYITF</sequence>
<accession>A0ABY7EYC9</accession>
<comment type="similarity">
    <text evidence="1">Belongs to the type-B carboxylesterase/lipase family.</text>
</comment>
<evidence type="ECO:0000256" key="1">
    <source>
        <dbReference type="ARBA" id="ARBA00005964"/>
    </source>
</evidence>
<reference evidence="2" key="1">
    <citation type="submission" date="2022-11" db="EMBL/GenBank/DDBJ databases">
        <title>Centuries of genome instability and evolution in soft-shell clam transmissible cancer (bioRxiv).</title>
        <authorList>
            <person name="Hart S.F.M."/>
            <person name="Yonemitsu M.A."/>
            <person name="Giersch R.M."/>
            <person name="Beal B.F."/>
            <person name="Arriagada G."/>
            <person name="Davis B.W."/>
            <person name="Ostrander E.A."/>
            <person name="Goff S.P."/>
            <person name="Metzger M.J."/>
        </authorList>
    </citation>
    <scope>NUCLEOTIDE SEQUENCE</scope>
    <source>
        <strain evidence="2">MELC-2E11</strain>
        <tissue evidence="2">Siphon/mantle</tissue>
    </source>
</reference>
<dbReference type="Proteomes" id="UP001164746">
    <property type="component" value="Chromosome 9"/>
</dbReference>
<dbReference type="InterPro" id="IPR051093">
    <property type="entry name" value="Neuroligin/BSAL"/>
</dbReference>
<gene>
    <name evidence="2" type="ORF">MAR_004470</name>
</gene>
<proteinExistence type="inferred from homology"/>
<keyword evidence="3" id="KW-1185">Reference proteome</keyword>
<organism evidence="2 3">
    <name type="scientific">Mya arenaria</name>
    <name type="common">Soft-shell clam</name>
    <dbReference type="NCBI Taxonomy" id="6604"/>
    <lineage>
        <taxon>Eukaryota</taxon>
        <taxon>Metazoa</taxon>
        <taxon>Spiralia</taxon>
        <taxon>Lophotrochozoa</taxon>
        <taxon>Mollusca</taxon>
        <taxon>Bivalvia</taxon>
        <taxon>Autobranchia</taxon>
        <taxon>Heteroconchia</taxon>
        <taxon>Euheterodonta</taxon>
        <taxon>Imparidentia</taxon>
        <taxon>Neoheterodontei</taxon>
        <taxon>Myida</taxon>
        <taxon>Myoidea</taxon>
        <taxon>Myidae</taxon>
        <taxon>Mya</taxon>
    </lineage>
</organism>
<dbReference type="SUPFAM" id="SSF53474">
    <property type="entry name" value="alpha/beta-Hydrolases"/>
    <property type="match status" value="1"/>
</dbReference>
<protein>
    <submittedName>
        <fullName evidence="2">Uncharacterized protein</fullName>
    </submittedName>
</protein>
<name>A0ABY7EYC9_MYAAR</name>
<evidence type="ECO:0000313" key="2">
    <source>
        <dbReference type="EMBL" id="WAR14365.1"/>
    </source>
</evidence>
<evidence type="ECO:0000313" key="3">
    <source>
        <dbReference type="Proteomes" id="UP001164746"/>
    </source>
</evidence>
<dbReference type="InterPro" id="IPR029058">
    <property type="entry name" value="AB_hydrolase_fold"/>
</dbReference>